<reference evidence="8" key="1">
    <citation type="submission" date="2014-09" db="EMBL/GenBank/DDBJ databases">
        <title>CYP450 genes CYP76AD1, CYP76AD6, CYP76AD5 responsible for tryrosine hydroxylation step in the betalain biosynthetic pathway.</title>
        <authorList>
            <person name="Lloyd A.M."/>
        </authorList>
    </citation>
    <scope>NUCLEOTIDE SEQUENCE</scope>
</reference>
<dbReference type="InterPro" id="IPR002401">
    <property type="entry name" value="Cyt_P450_E_grp-I"/>
</dbReference>
<dbReference type="InterPro" id="IPR001128">
    <property type="entry name" value="Cyt_P450"/>
</dbReference>
<name>A0A0U1YJK7_CLEBE</name>
<evidence type="ECO:0000256" key="5">
    <source>
        <dbReference type="PIRSR" id="PIRSR602401-1"/>
    </source>
</evidence>
<dbReference type="GO" id="GO:0004497">
    <property type="term" value="F:monooxygenase activity"/>
    <property type="evidence" value="ECO:0007669"/>
    <property type="project" value="UniProtKB-KW"/>
</dbReference>
<sequence length="511" mass="58370">MLSFNNIQELCNNYQMENYTITSIVLFPIIFILLPLLYLSLKSRQSKLPPGPKPWPIIGNILLLGDKPHQSVAKLSKIYGPLMSLKLGSITTIVISSPTIAKEMFLKHDLAFSSRNVPDVRTIDNHDKLSIVWLPVCPKWRDLRKIATIQLFTNQRLDATRDLRRKKVEELVGYARQCCEQGLALDIGKAAFTTSLNLLSNTFFSMNLGSHDSSWSQEFKELVWNLLEEGAKPNVSDYFPILKRFDLQGAVRRVSRYVDKLMAVFEDIIDERLKNSTEAKDDVLNLLINLVKENELSLHNVKHMLFDLFLAGTDTTSSTVEWAMAELQRHPEKMLKAQAEIDQVIPNDGFVQEMDISKLAYIQAIVKETLRLHPPAPFLIPHKTVKDVQLCDYTVPKNALVWVNVWSIGRDPSVWTDPDSFVPERFLEREIDFKGRNFELIPFGAGRRTCPGMPLAYRMTHLMLATLLHSFDWKLSDGVNPENLDMEEKFGITVQKVQPLQLIPAVRGSRK</sequence>
<keyword evidence="5 6" id="KW-0349">Heme</keyword>
<dbReference type="GO" id="GO:0016705">
    <property type="term" value="F:oxidoreductase activity, acting on paired donors, with incorporation or reduction of molecular oxygen"/>
    <property type="evidence" value="ECO:0007669"/>
    <property type="project" value="InterPro"/>
</dbReference>
<keyword evidence="7" id="KW-0472">Membrane</keyword>
<dbReference type="EMBL" id="KM516799">
    <property type="protein sequence ID" value="AJD87472.1"/>
    <property type="molecule type" value="mRNA"/>
</dbReference>
<dbReference type="Gene3D" id="1.10.630.10">
    <property type="entry name" value="Cytochrome P450"/>
    <property type="match status" value="1"/>
</dbReference>
<evidence type="ECO:0000256" key="2">
    <source>
        <dbReference type="ARBA" id="ARBA00022723"/>
    </source>
</evidence>
<protein>
    <submittedName>
        <fullName evidence="8">Cytochrome P450 CYP76AD16</fullName>
    </submittedName>
</protein>
<dbReference type="PROSITE" id="PS00086">
    <property type="entry name" value="CYTOCHROME_P450"/>
    <property type="match status" value="1"/>
</dbReference>
<feature type="binding site" description="axial binding residue" evidence="5">
    <location>
        <position position="450"/>
    </location>
    <ligand>
        <name>heme</name>
        <dbReference type="ChEBI" id="CHEBI:30413"/>
    </ligand>
    <ligandPart>
        <name>Fe</name>
        <dbReference type="ChEBI" id="CHEBI:18248"/>
    </ligandPart>
</feature>
<evidence type="ECO:0000256" key="7">
    <source>
        <dbReference type="SAM" id="Phobius"/>
    </source>
</evidence>
<evidence type="ECO:0000256" key="3">
    <source>
        <dbReference type="ARBA" id="ARBA00023002"/>
    </source>
</evidence>
<keyword evidence="4 5" id="KW-0408">Iron</keyword>
<evidence type="ECO:0000256" key="6">
    <source>
        <dbReference type="RuleBase" id="RU000461"/>
    </source>
</evidence>
<comment type="similarity">
    <text evidence="1 6">Belongs to the cytochrome P450 family.</text>
</comment>
<dbReference type="PRINTS" id="PR00385">
    <property type="entry name" value="P450"/>
</dbReference>
<dbReference type="PANTHER" id="PTHR47950:SF44">
    <property type="entry name" value="CYTOCHROME P450, FAMILY 76, SUBFAMILY C, POLYPEPTIDE 5-RELATED"/>
    <property type="match status" value="1"/>
</dbReference>
<dbReference type="CDD" id="cd11073">
    <property type="entry name" value="CYP76-like"/>
    <property type="match status" value="1"/>
</dbReference>
<dbReference type="GO" id="GO:0020037">
    <property type="term" value="F:heme binding"/>
    <property type="evidence" value="ECO:0007669"/>
    <property type="project" value="InterPro"/>
</dbReference>
<dbReference type="PANTHER" id="PTHR47950">
    <property type="entry name" value="CYTOCHROME P450, FAMILY 76, SUBFAMILY C, POLYPEPTIDE 5-RELATED"/>
    <property type="match status" value="1"/>
</dbReference>
<dbReference type="AlphaFoldDB" id="A0A0U1YJK7"/>
<dbReference type="InterPro" id="IPR017972">
    <property type="entry name" value="Cyt_P450_CS"/>
</dbReference>
<organism evidence="8">
    <name type="scientific">Cleretum bellidiforme</name>
    <name type="common">Livingstone daisy</name>
    <name type="synonym">Dorotheanthus bellidiformis</name>
    <dbReference type="NCBI Taxonomy" id="90527"/>
    <lineage>
        <taxon>Eukaryota</taxon>
        <taxon>Viridiplantae</taxon>
        <taxon>Streptophyta</taxon>
        <taxon>Embryophyta</taxon>
        <taxon>Tracheophyta</taxon>
        <taxon>Spermatophyta</taxon>
        <taxon>Magnoliopsida</taxon>
        <taxon>eudicotyledons</taxon>
        <taxon>Gunneridae</taxon>
        <taxon>Pentapetalae</taxon>
        <taxon>Caryophyllales</taxon>
        <taxon>Aizoaceae</taxon>
        <taxon>Cleretum</taxon>
    </lineage>
</organism>
<keyword evidence="7" id="KW-0812">Transmembrane</keyword>
<proteinExistence type="evidence at transcript level"/>
<dbReference type="InterPro" id="IPR036396">
    <property type="entry name" value="Cyt_P450_sf"/>
</dbReference>
<accession>A0A0U1YJK7</accession>
<evidence type="ECO:0000313" key="8">
    <source>
        <dbReference type="EMBL" id="AJD87472.1"/>
    </source>
</evidence>
<keyword evidence="7" id="KW-1133">Transmembrane helix</keyword>
<keyword evidence="6" id="KW-0503">Monooxygenase</keyword>
<dbReference type="SUPFAM" id="SSF48264">
    <property type="entry name" value="Cytochrome P450"/>
    <property type="match status" value="1"/>
</dbReference>
<feature type="transmembrane region" description="Helical" evidence="7">
    <location>
        <begin position="20"/>
        <end position="39"/>
    </location>
</feature>
<keyword evidence="3 6" id="KW-0560">Oxidoreductase</keyword>
<comment type="cofactor">
    <cofactor evidence="5">
        <name>heme</name>
        <dbReference type="ChEBI" id="CHEBI:30413"/>
    </cofactor>
</comment>
<keyword evidence="2 5" id="KW-0479">Metal-binding</keyword>
<dbReference type="PRINTS" id="PR00463">
    <property type="entry name" value="EP450I"/>
</dbReference>
<dbReference type="FunFam" id="1.10.630.10:FF:000007">
    <property type="entry name" value="Cytochrome P450 76C4"/>
    <property type="match status" value="1"/>
</dbReference>
<dbReference type="Pfam" id="PF00067">
    <property type="entry name" value="p450"/>
    <property type="match status" value="1"/>
</dbReference>
<evidence type="ECO:0000256" key="4">
    <source>
        <dbReference type="ARBA" id="ARBA00023004"/>
    </source>
</evidence>
<evidence type="ECO:0000256" key="1">
    <source>
        <dbReference type="ARBA" id="ARBA00010617"/>
    </source>
</evidence>
<dbReference type="GO" id="GO:0005506">
    <property type="term" value="F:iron ion binding"/>
    <property type="evidence" value="ECO:0007669"/>
    <property type="project" value="InterPro"/>
</dbReference>